<dbReference type="InterPro" id="IPR010095">
    <property type="entry name" value="Cas12f1-like_TNB"/>
</dbReference>
<sequence>MLKANHSKAFVAVKECCEQHRFACNATAKPVFDDSHGRLVRQRVSVGVILVRVGERGTSSTCCRCGGENVVRHTRWALRCRDCGEVIHSDQAGSRNMLKQNKPSVCWDGAEAALRTVTRRWTLHRWENRSANPKRLAGDGVPEFLRVA</sequence>
<evidence type="ECO:0000256" key="1">
    <source>
        <dbReference type="ARBA" id="ARBA00023125"/>
    </source>
</evidence>
<dbReference type="Pfam" id="PF07282">
    <property type="entry name" value="Cas12f1-like_TNB"/>
    <property type="match status" value="1"/>
</dbReference>
<dbReference type="AlphaFoldDB" id="A0A512E3Z0"/>
<gene>
    <name evidence="3" type="ORF">SAE02_75570</name>
</gene>
<organism evidence="3 4">
    <name type="scientific">Skermanella aerolata</name>
    <dbReference type="NCBI Taxonomy" id="393310"/>
    <lineage>
        <taxon>Bacteria</taxon>
        <taxon>Pseudomonadati</taxon>
        <taxon>Pseudomonadota</taxon>
        <taxon>Alphaproteobacteria</taxon>
        <taxon>Rhodospirillales</taxon>
        <taxon>Azospirillaceae</taxon>
        <taxon>Skermanella</taxon>
    </lineage>
</organism>
<protein>
    <recommendedName>
        <fullName evidence="2">Cas12f1-like TNB domain-containing protein</fullName>
    </recommendedName>
</protein>
<dbReference type="Proteomes" id="UP000321523">
    <property type="component" value="Unassembled WGS sequence"/>
</dbReference>
<keyword evidence="4" id="KW-1185">Reference proteome</keyword>
<accession>A0A512E3Z0</accession>
<comment type="caution">
    <text evidence="3">The sequence shown here is derived from an EMBL/GenBank/DDBJ whole genome shotgun (WGS) entry which is preliminary data.</text>
</comment>
<evidence type="ECO:0000259" key="2">
    <source>
        <dbReference type="Pfam" id="PF07282"/>
    </source>
</evidence>
<feature type="domain" description="Cas12f1-like TNB" evidence="2">
    <location>
        <begin position="46"/>
        <end position="97"/>
    </location>
</feature>
<name>A0A512E3Z0_9PROT</name>
<dbReference type="EMBL" id="BJYZ01000082">
    <property type="protein sequence ID" value="GEO43409.1"/>
    <property type="molecule type" value="Genomic_DNA"/>
</dbReference>
<evidence type="ECO:0000313" key="3">
    <source>
        <dbReference type="EMBL" id="GEO43409.1"/>
    </source>
</evidence>
<evidence type="ECO:0000313" key="4">
    <source>
        <dbReference type="Proteomes" id="UP000321523"/>
    </source>
</evidence>
<keyword evidence="1" id="KW-0238">DNA-binding</keyword>
<proteinExistence type="predicted"/>
<reference evidence="3 4" key="1">
    <citation type="submission" date="2019-07" db="EMBL/GenBank/DDBJ databases">
        <title>Whole genome shotgun sequence of Skermanella aerolata NBRC 106429.</title>
        <authorList>
            <person name="Hosoyama A."/>
            <person name="Uohara A."/>
            <person name="Ohji S."/>
            <person name="Ichikawa N."/>
        </authorList>
    </citation>
    <scope>NUCLEOTIDE SEQUENCE [LARGE SCALE GENOMIC DNA]</scope>
    <source>
        <strain evidence="3 4">NBRC 106429</strain>
    </source>
</reference>
<dbReference type="GO" id="GO:0003677">
    <property type="term" value="F:DNA binding"/>
    <property type="evidence" value="ECO:0007669"/>
    <property type="project" value="UniProtKB-KW"/>
</dbReference>